<dbReference type="InterPro" id="IPR029058">
    <property type="entry name" value="AB_hydrolase_fold"/>
</dbReference>
<evidence type="ECO:0000313" key="3">
    <source>
        <dbReference type="Proteomes" id="UP000192674"/>
    </source>
</evidence>
<name>A0A1W2B4S1_KIBAR</name>
<organism evidence="2 3">
    <name type="scientific">Kibdelosporangium aridum</name>
    <dbReference type="NCBI Taxonomy" id="2030"/>
    <lineage>
        <taxon>Bacteria</taxon>
        <taxon>Bacillati</taxon>
        <taxon>Actinomycetota</taxon>
        <taxon>Actinomycetes</taxon>
        <taxon>Pseudonocardiales</taxon>
        <taxon>Pseudonocardiaceae</taxon>
        <taxon>Kibdelosporangium</taxon>
    </lineage>
</organism>
<dbReference type="EMBL" id="FWXV01000001">
    <property type="protein sequence ID" value="SMC67388.1"/>
    <property type="molecule type" value="Genomic_DNA"/>
</dbReference>
<accession>A0A1W2B4S1</accession>
<reference evidence="2 3" key="1">
    <citation type="submission" date="2017-04" db="EMBL/GenBank/DDBJ databases">
        <authorList>
            <person name="Afonso C.L."/>
            <person name="Miller P.J."/>
            <person name="Scott M.A."/>
            <person name="Spackman E."/>
            <person name="Goraichik I."/>
            <person name="Dimitrov K.M."/>
            <person name="Suarez D.L."/>
            <person name="Swayne D.E."/>
        </authorList>
    </citation>
    <scope>NUCLEOTIDE SEQUENCE [LARGE SCALE GENOMIC DNA]</scope>
    <source>
        <strain evidence="2 3">DSM 43828</strain>
    </source>
</reference>
<dbReference type="PANTHER" id="PTHR43798:SF33">
    <property type="entry name" value="HYDROLASE, PUTATIVE (AFU_ORTHOLOGUE AFUA_2G14860)-RELATED"/>
    <property type="match status" value="1"/>
</dbReference>
<dbReference type="RefSeq" id="WP_143446162.1">
    <property type="nucleotide sequence ID" value="NZ_FWXV01000001.1"/>
</dbReference>
<evidence type="ECO:0000313" key="2">
    <source>
        <dbReference type="EMBL" id="SMC67388.1"/>
    </source>
</evidence>
<keyword evidence="3" id="KW-1185">Reference proteome</keyword>
<dbReference type="InterPro" id="IPR050266">
    <property type="entry name" value="AB_hydrolase_sf"/>
</dbReference>
<protein>
    <submittedName>
        <fullName evidence="2">Pimeloyl-ACP methyl ester carboxylesterase</fullName>
    </submittedName>
</protein>
<dbReference type="InterPro" id="IPR000073">
    <property type="entry name" value="AB_hydrolase_1"/>
</dbReference>
<dbReference type="OrthoDB" id="3771266at2"/>
<dbReference type="AlphaFoldDB" id="A0A1W2B4S1"/>
<evidence type="ECO:0000259" key="1">
    <source>
        <dbReference type="Pfam" id="PF00561"/>
    </source>
</evidence>
<dbReference type="Proteomes" id="UP000192674">
    <property type="component" value="Unassembled WGS sequence"/>
</dbReference>
<feature type="domain" description="AB hydrolase-1" evidence="1">
    <location>
        <begin position="25"/>
        <end position="272"/>
    </location>
</feature>
<dbReference type="GO" id="GO:0016020">
    <property type="term" value="C:membrane"/>
    <property type="evidence" value="ECO:0007669"/>
    <property type="project" value="TreeGrafter"/>
</dbReference>
<dbReference type="GO" id="GO:0003824">
    <property type="term" value="F:catalytic activity"/>
    <property type="evidence" value="ECO:0007669"/>
    <property type="project" value="InterPro"/>
</dbReference>
<dbReference type="Pfam" id="PF00561">
    <property type="entry name" value="Abhydrolase_1"/>
    <property type="match status" value="1"/>
</dbReference>
<dbReference type="SUPFAM" id="SSF53474">
    <property type="entry name" value="alpha/beta-Hydrolases"/>
    <property type="match status" value="1"/>
</dbReference>
<sequence length="284" mass="31562">MTTHTIQIDGVSQRYHVHGQGPVCLMHSGGPGIAWDYMRMPEVEQHVTAVYIEPVGTPGADQLPKHPHGYTRERYARSIDAVLDDLGEAKAYLLGHSHGGFVAQHYALTRPSRLNGVILYDSSPVTGQELFAEAQRKFDEFMARHKDNPELPEIVKAWQTVPTIDNDETTTQVIRTLLPAYFKDYWASEAEFSKMRAGVRGNYISGSDANLEPEVIDDRAALGLLSVPALVIVGLYDFICGPRWARELHDRIPQSTLVALADSGHFGHIEQPDAFAEAIADFTR</sequence>
<dbReference type="PANTHER" id="PTHR43798">
    <property type="entry name" value="MONOACYLGLYCEROL LIPASE"/>
    <property type="match status" value="1"/>
</dbReference>
<dbReference type="PRINTS" id="PR00412">
    <property type="entry name" value="EPOXHYDRLASE"/>
</dbReference>
<dbReference type="InterPro" id="IPR000639">
    <property type="entry name" value="Epox_hydrolase-like"/>
</dbReference>
<gene>
    <name evidence="2" type="ORF">SAMN05661093_01413</name>
</gene>
<dbReference type="Gene3D" id="3.40.50.1820">
    <property type="entry name" value="alpha/beta hydrolase"/>
    <property type="match status" value="1"/>
</dbReference>
<proteinExistence type="predicted"/>